<evidence type="ECO:0000313" key="2">
    <source>
        <dbReference type="EMBL" id="MFC7081842.1"/>
    </source>
</evidence>
<sequence>MFSNDEDDTAVPEWLPKWIRVLAYALMAAYYGGRLVLLEAE</sequence>
<protein>
    <recommendedName>
        <fullName evidence="4">DoxX family protein</fullName>
    </recommendedName>
</protein>
<dbReference type="EMBL" id="JBHSZH010000005">
    <property type="protein sequence ID" value="MFC7081842.1"/>
    <property type="molecule type" value="Genomic_DNA"/>
</dbReference>
<keyword evidence="3" id="KW-1185">Reference proteome</keyword>
<proteinExistence type="predicted"/>
<keyword evidence="1" id="KW-0472">Membrane</keyword>
<name>A0ABD5WRM8_9EURY</name>
<accession>A0ABD5WRM8</accession>
<dbReference type="Proteomes" id="UP001596407">
    <property type="component" value="Unassembled WGS sequence"/>
</dbReference>
<dbReference type="RefSeq" id="WP_276280195.1">
    <property type="nucleotide sequence ID" value="NZ_CP119809.1"/>
</dbReference>
<dbReference type="AlphaFoldDB" id="A0ABD5WRM8"/>
<comment type="caution">
    <text evidence="2">The sequence shown here is derived from an EMBL/GenBank/DDBJ whole genome shotgun (WGS) entry which is preliminary data.</text>
</comment>
<evidence type="ECO:0000256" key="1">
    <source>
        <dbReference type="SAM" id="Phobius"/>
    </source>
</evidence>
<evidence type="ECO:0008006" key="4">
    <source>
        <dbReference type="Google" id="ProtNLM"/>
    </source>
</evidence>
<dbReference type="GeneID" id="79304818"/>
<keyword evidence="1" id="KW-0812">Transmembrane</keyword>
<keyword evidence="1" id="KW-1133">Transmembrane helix</keyword>
<evidence type="ECO:0000313" key="3">
    <source>
        <dbReference type="Proteomes" id="UP001596407"/>
    </source>
</evidence>
<organism evidence="2 3">
    <name type="scientific">Halorussus caseinilyticus</name>
    <dbReference type="NCBI Taxonomy" id="3034025"/>
    <lineage>
        <taxon>Archaea</taxon>
        <taxon>Methanobacteriati</taxon>
        <taxon>Methanobacteriota</taxon>
        <taxon>Stenosarchaea group</taxon>
        <taxon>Halobacteria</taxon>
        <taxon>Halobacteriales</taxon>
        <taxon>Haladaptataceae</taxon>
        <taxon>Halorussus</taxon>
    </lineage>
</organism>
<reference evidence="2 3" key="1">
    <citation type="journal article" date="2019" name="Int. J. Syst. Evol. Microbiol.">
        <title>The Global Catalogue of Microorganisms (GCM) 10K type strain sequencing project: providing services to taxonomists for standard genome sequencing and annotation.</title>
        <authorList>
            <consortium name="The Broad Institute Genomics Platform"/>
            <consortium name="The Broad Institute Genome Sequencing Center for Infectious Disease"/>
            <person name="Wu L."/>
            <person name="Ma J."/>
        </authorList>
    </citation>
    <scope>NUCLEOTIDE SEQUENCE [LARGE SCALE GENOMIC DNA]</scope>
    <source>
        <strain evidence="2 3">DT72</strain>
    </source>
</reference>
<gene>
    <name evidence="2" type="ORF">ACFQJ6_18830</name>
</gene>
<feature type="transmembrane region" description="Helical" evidence="1">
    <location>
        <begin position="18"/>
        <end position="37"/>
    </location>
</feature>